<comment type="caution">
    <text evidence="15">The sequence shown here is derived from an EMBL/GenBank/DDBJ whole genome shotgun (WGS) entry which is preliminary data.</text>
</comment>
<evidence type="ECO:0000313" key="17">
    <source>
        <dbReference type="Proteomes" id="UP000284543"/>
    </source>
</evidence>
<dbReference type="Gene3D" id="3.40.1190.20">
    <property type="match status" value="1"/>
</dbReference>
<dbReference type="EC" id="2.7.1.15" evidence="2 12"/>
<keyword evidence="12" id="KW-0963">Cytoplasm</keyword>
<dbReference type="CDD" id="cd01174">
    <property type="entry name" value="ribokinase"/>
    <property type="match status" value="1"/>
</dbReference>
<keyword evidence="9 12" id="KW-0460">Magnesium</keyword>
<dbReference type="NCBIfam" id="TIGR02152">
    <property type="entry name" value="D_ribokin_bact"/>
    <property type="match status" value="1"/>
</dbReference>
<comment type="cofactor">
    <cofactor evidence="12">
        <name>Mg(2+)</name>
        <dbReference type="ChEBI" id="CHEBI:18420"/>
    </cofactor>
    <text evidence="12">Requires a divalent cation, most likely magnesium in vivo, as an electrophilic catalyst to aid phosphoryl group transfer. It is the chelate of the metal and the nucleotide that is the actual substrate.</text>
</comment>
<evidence type="ECO:0000256" key="5">
    <source>
        <dbReference type="ARBA" id="ARBA00022723"/>
    </source>
</evidence>
<feature type="binding site" evidence="12">
    <location>
        <position position="145"/>
    </location>
    <ligand>
        <name>substrate</name>
    </ligand>
</feature>
<keyword evidence="7 12" id="KW-0418">Kinase</keyword>
<keyword evidence="11 12" id="KW-0119">Carbohydrate metabolism</keyword>
<feature type="active site" description="Proton acceptor" evidence="12">
    <location>
        <position position="257"/>
    </location>
</feature>
<feature type="binding site" evidence="12">
    <location>
        <position position="189"/>
    </location>
    <ligand>
        <name>ATP</name>
        <dbReference type="ChEBI" id="CHEBI:30616"/>
    </ligand>
</feature>
<evidence type="ECO:0000256" key="12">
    <source>
        <dbReference type="HAMAP-Rule" id="MF_01987"/>
    </source>
</evidence>
<feature type="binding site" evidence="12">
    <location>
        <begin position="43"/>
        <end position="47"/>
    </location>
    <ligand>
        <name>substrate</name>
    </ligand>
</feature>
<dbReference type="InterPro" id="IPR011611">
    <property type="entry name" value="PfkB_dom"/>
</dbReference>
<feature type="binding site" evidence="12">
    <location>
        <position position="253"/>
    </location>
    <ligand>
        <name>K(+)</name>
        <dbReference type="ChEBI" id="CHEBI:29103"/>
    </ligand>
</feature>
<dbReference type="SUPFAM" id="SSF53613">
    <property type="entry name" value="Ribokinase-like"/>
    <property type="match status" value="1"/>
</dbReference>
<dbReference type="InterPro" id="IPR011877">
    <property type="entry name" value="Ribokinase"/>
</dbReference>
<dbReference type="PROSITE" id="PS00584">
    <property type="entry name" value="PFKB_KINASES_2"/>
    <property type="match status" value="1"/>
</dbReference>
<evidence type="ECO:0000259" key="13">
    <source>
        <dbReference type="Pfam" id="PF00294"/>
    </source>
</evidence>
<evidence type="ECO:0000256" key="4">
    <source>
        <dbReference type="ARBA" id="ARBA00022679"/>
    </source>
</evidence>
<feature type="binding site" evidence="12">
    <location>
        <position position="290"/>
    </location>
    <ligand>
        <name>K(+)</name>
        <dbReference type="ChEBI" id="CHEBI:29103"/>
    </ligand>
</feature>
<evidence type="ECO:0000256" key="8">
    <source>
        <dbReference type="ARBA" id="ARBA00022840"/>
    </source>
</evidence>
<comment type="similarity">
    <text evidence="12">Belongs to the carbohydrate kinase PfkB family. Ribokinase subfamily.</text>
</comment>
<evidence type="ECO:0000313" key="14">
    <source>
        <dbReference type="EMBL" id="RGV78378.1"/>
    </source>
</evidence>
<reference evidence="16 17" key="1">
    <citation type="submission" date="2018-08" db="EMBL/GenBank/DDBJ databases">
        <title>A genome reference for cultivated species of the human gut microbiota.</title>
        <authorList>
            <person name="Zou Y."/>
            <person name="Xue W."/>
            <person name="Luo G."/>
        </authorList>
    </citation>
    <scope>NUCLEOTIDE SEQUENCE [LARGE SCALE GENOMIC DNA]</scope>
    <source>
        <strain evidence="14 17">AF14-18</strain>
        <strain evidence="15 16">AM35-14</strain>
    </source>
</reference>
<name>A0A414AR70_9FIRM</name>
<dbReference type="InterPro" id="IPR002173">
    <property type="entry name" value="Carboh/pur_kinase_PfkB_CS"/>
</dbReference>
<dbReference type="GO" id="GO:0004747">
    <property type="term" value="F:ribokinase activity"/>
    <property type="evidence" value="ECO:0007669"/>
    <property type="project" value="UniProtKB-UniRule"/>
</dbReference>
<comment type="function">
    <text evidence="12">Catalyzes the phosphorylation of ribose at O-5 in a reaction requiring ATP and magnesium. The resulting D-ribose-5-phosphate can then be used either for sythesis of nucleotides, histidine, and tryptophan, or as a component of the pentose phosphate pathway.</text>
</comment>
<dbReference type="Pfam" id="PF00294">
    <property type="entry name" value="PfkB"/>
    <property type="match status" value="1"/>
</dbReference>
<evidence type="ECO:0000256" key="6">
    <source>
        <dbReference type="ARBA" id="ARBA00022741"/>
    </source>
</evidence>
<keyword evidence="10 12" id="KW-0630">Potassium</keyword>
<dbReference type="PANTHER" id="PTHR10584">
    <property type="entry name" value="SUGAR KINASE"/>
    <property type="match status" value="1"/>
</dbReference>
<dbReference type="GO" id="GO:0046872">
    <property type="term" value="F:metal ion binding"/>
    <property type="evidence" value="ECO:0007669"/>
    <property type="project" value="UniProtKB-KW"/>
</dbReference>
<dbReference type="PANTHER" id="PTHR10584:SF166">
    <property type="entry name" value="RIBOKINASE"/>
    <property type="match status" value="1"/>
</dbReference>
<comment type="similarity">
    <text evidence="1">Belongs to the carbohydrate kinase pfkB family.</text>
</comment>
<feature type="domain" description="Carbohydrate kinase PfkB" evidence="13">
    <location>
        <begin position="6"/>
        <end position="298"/>
    </location>
</feature>
<dbReference type="GO" id="GO:0005524">
    <property type="term" value="F:ATP binding"/>
    <property type="evidence" value="ECO:0007669"/>
    <property type="project" value="UniProtKB-UniRule"/>
</dbReference>
<dbReference type="Proteomes" id="UP000283975">
    <property type="component" value="Unassembled WGS sequence"/>
</dbReference>
<dbReference type="GO" id="GO:0005829">
    <property type="term" value="C:cytosol"/>
    <property type="evidence" value="ECO:0007669"/>
    <property type="project" value="TreeGrafter"/>
</dbReference>
<feature type="binding site" evidence="12">
    <location>
        <position position="281"/>
    </location>
    <ligand>
        <name>ATP</name>
        <dbReference type="ChEBI" id="CHEBI:30616"/>
    </ligand>
</feature>
<dbReference type="EMBL" id="QSHZ01000027">
    <property type="protein sequence ID" value="RHC53506.1"/>
    <property type="molecule type" value="Genomic_DNA"/>
</dbReference>
<keyword evidence="4 12" id="KW-0808">Transferase</keyword>
<feature type="binding site" evidence="12">
    <location>
        <position position="296"/>
    </location>
    <ligand>
        <name>K(+)</name>
        <dbReference type="ChEBI" id="CHEBI:29103"/>
    </ligand>
</feature>
<dbReference type="EMBL" id="QRZM01000001">
    <property type="protein sequence ID" value="RGV78378.1"/>
    <property type="molecule type" value="Genomic_DNA"/>
</dbReference>
<proteinExistence type="inferred from homology"/>
<evidence type="ECO:0000313" key="15">
    <source>
        <dbReference type="EMBL" id="RHC53506.1"/>
    </source>
</evidence>
<comment type="subcellular location">
    <subcellularLocation>
        <location evidence="12">Cytoplasm</location>
    </subcellularLocation>
</comment>
<comment type="caution">
    <text evidence="12">Lacks conserved residue(s) required for the propagation of feature annotation.</text>
</comment>
<gene>
    <name evidence="12 15" type="primary">rbsK</name>
    <name evidence="15" type="ORF">DW839_21990</name>
    <name evidence="14" type="ORF">DWW02_01165</name>
</gene>
<comment type="catalytic activity">
    <reaction evidence="12">
        <text>D-ribose + ATP = D-ribose 5-phosphate + ADP + H(+)</text>
        <dbReference type="Rhea" id="RHEA:13697"/>
        <dbReference type="ChEBI" id="CHEBI:15378"/>
        <dbReference type="ChEBI" id="CHEBI:30616"/>
        <dbReference type="ChEBI" id="CHEBI:47013"/>
        <dbReference type="ChEBI" id="CHEBI:78346"/>
        <dbReference type="ChEBI" id="CHEBI:456216"/>
        <dbReference type="EC" id="2.7.1.15"/>
    </reaction>
</comment>
<protein>
    <recommendedName>
        <fullName evidence="3 12">Ribokinase</fullName>
        <shortName evidence="12">RK</shortName>
        <ecNumber evidence="2 12">2.7.1.15</ecNumber>
    </recommendedName>
</protein>
<feature type="binding site" evidence="12">
    <location>
        <begin position="225"/>
        <end position="230"/>
    </location>
    <ligand>
        <name>ATP</name>
        <dbReference type="ChEBI" id="CHEBI:30616"/>
    </ligand>
</feature>
<organism evidence="15 16">
    <name type="scientific">Enterocloster bolteae</name>
    <dbReference type="NCBI Taxonomy" id="208479"/>
    <lineage>
        <taxon>Bacteria</taxon>
        <taxon>Bacillati</taxon>
        <taxon>Bacillota</taxon>
        <taxon>Clostridia</taxon>
        <taxon>Lachnospirales</taxon>
        <taxon>Lachnospiraceae</taxon>
        <taxon>Enterocloster</taxon>
    </lineage>
</organism>
<dbReference type="InterPro" id="IPR029056">
    <property type="entry name" value="Ribokinase-like"/>
</dbReference>
<keyword evidence="6 12" id="KW-0547">Nucleotide-binding</keyword>
<feature type="binding site" evidence="12">
    <location>
        <begin position="256"/>
        <end position="257"/>
    </location>
    <ligand>
        <name>ATP</name>
        <dbReference type="ChEBI" id="CHEBI:30616"/>
    </ligand>
</feature>
<feature type="binding site" evidence="12">
    <location>
        <position position="257"/>
    </location>
    <ligand>
        <name>substrate</name>
    </ligand>
</feature>
<feature type="binding site" evidence="12">
    <location>
        <position position="292"/>
    </location>
    <ligand>
        <name>K(+)</name>
        <dbReference type="ChEBI" id="CHEBI:29103"/>
    </ligand>
</feature>
<feature type="binding site" evidence="12">
    <location>
        <position position="287"/>
    </location>
    <ligand>
        <name>K(+)</name>
        <dbReference type="ChEBI" id="CHEBI:29103"/>
    </ligand>
</feature>
<evidence type="ECO:0000256" key="7">
    <source>
        <dbReference type="ARBA" id="ARBA00022777"/>
    </source>
</evidence>
<comment type="subunit">
    <text evidence="12">Homodimer.</text>
</comment>
<comment type="pathway">
    <text evidence="12">Carbohydrate metabolism; D-ribose degradation; D-ribose 5-phosphate from beta-D-ribopyranose: step 2/2.</text>
</comment>
<evidence type="ECO:0000256" key="1">
    <source>
        <dbReference type="ARBA" id="ARBA00005380"/>
    </source>
</evidence>
<dbReference type="RefSeq" id="WP_002566121.1">
    <property type="nucleotide sequence ID" value="NZ_CABKUK010000005.1"/>
</dbReference>
<evidence type="ECO:0000256" key="2">
    <source>
        <dbReference type="ARBA" id="ARBA00012035"/>
    </source>
</evidence>
<evidence type="ECO:0000256" key="9">
    <source>
        <dbReference type="ARBA" id="ARBA00022842"/>
    </source>
</evidence>
<comment type="activity regulation">
    <text evidence="12">Activated by a monovalent cation that binds near, but not in, the active site. The most likely occupant of the site in vivo is potassium. Ion binding induces a conformational change that may alter substrate affinity.</text>
</comment>
<evidence type="ECO:0000313" key="16">
    <source>
        <dbReference type="Proteomes" id="UP000283975"/>
    </source>
</evidence>
<evidence type="ECO:0000256" key="3">
    <source>
        <dbReference type="ARBA" id="ARBA00016943"/>
    </source>
</evidence>
<dbReference type="HAMAP" id="MF_01987">
    <property type="entry name" value="Ribokinase"/>
    <property type="match status" value="1"/>
</dbReference>
<sequence length="316" mass="33620">MEHMGKKVTVFGSFVVDLMGRTPHLPAAGETVKGTVFKMGPGGKGFNQGVAAHKAGADVTMVTKLGRDAFADIALNTMNELHMDTGRVLYSETTETGCALIMVDENSSQNEIVVILGACNTITDQEVDSLEDLVGRSEYLLTQLETNVSSVERIVDIAYRKGVKVILNTAPVQPVSDELLGKIDLITPNEVEAEILTGIKVDSEEAADKAADWFFSKGVKNVLITLGHRGVYINTGEKKGIIPAYKVEAVDTTGAGDAFNGGLLAALAEGKNLWEAADFANALAALSVQKIGTTPSMPVREEIDAFMAANRQTADC</sequence>
<keyword evidence="5 12" id="KW-0479">Metal-binding</keyword>
<accession>A0A414AR70</accession>
<feature type="binding site" evidence="12">
    <location>
        <position position="251"/>
    </location>
    <ligand>
        <name>K(+)</name>
        <dbReference type="ChEBI" id="CHEBI:29103"/>
    </ligand>
</feature>
<keyword evidence="8 12" id="KW-0067">ATP-binding</keyword>
<evidence type="ECO:0000256" key="11">
    <source>
        <dbReference type="ARBA" id="ARBA00023277"/>
    </source>
</evidence>
<feature type="binding site" evidence="12">
    <location>
        <begin position="15"/>
        <end position="17"/>
    </location>
    <ligand>
        <name>substrate</name>
    </ligand>
</feature>
<dbReference type="InterPro" id="IPR002139">
    <property type="entry name" value="Ribo/fructo_kinase"/>
</dbReference>
<dbReference type="Proteomes" id="UP000284543">
    <property type="component" value="Unassembled WGS sequence"/>
</dbReference>
<dbReference type="KEGG" id="cbol:CGC65_02725"/>
<dbReference type="AlphaFoldDB" id="A0A414AR70"/>
<evidence type="ECO:0000256" key="10">
    <source>
        <dbReference type="ARBA" id="ARBA00022958"/>
    </source>
</evidence>
<dbReference type="PRINTS" id="PR00990">
    <property type="entry name" value="RIBOKINASE"/>
</dbReference>
<dbReference type="GO" id="GO:0019303">
    <property type="term" value="P:D-ribose catabolic process"/>
    <property type="evidence" value="ECO:0007669"/>
    <property type="project" value="UniProtKB-UniRule"/>
</dbReference>
<dbReference type="UniPathway" id="UPA00916">
    <property type="reaction ID" value="UER00889"/>
</dbReference>